<reference evidence="1 2" key="1">
    <citation type="submission" date="2016-02" db="EMBL/GenBank/DDBJ databases">
        <title>Genome sequence of Tissierella creatinophila DSM 6911.</title>
        <authorList>
            <person name="Poehlein A."/>
            <person name="Daniel R."/>
        </authorList>
    </citation>
    <scope>NUCLEOTIDE SEQUENCE [LARGE SCALE GENOMIC DNA]</scope>
    <source>
        <strain evidence="1 2">DSM 6911</strain>
    </source>
</reference>
<dbReference type="EMBL" id="LTDM01000059">
    <property type="protein sequence ID" value="OLS01781.1"/>
    <property type="molecule type" value="Genomic_DNA"/>
</dbReference>
<evidence type="ECO:0000313" key="1">
    <source>
        <dbReference type="EMBL" id="OLS01781.1"/>
    </source>
</evidence>
<dbReference type="AlphaFoldDB" id="A0A1U7M3B1"/>
<accession>A0A1U7M3B1</accession>
<sequence length="45" mass="5279">MNFFCRKNEYDEWVAKMNLSEDDIFCLNAIEALQVAKMLFTASDL</sequence>
<protein>
    <submittedName>
        <fullName evidence="1">Uncharacterized protein</fullName>
    </submittedName>
</protein>
<evidence type="ECO:0000313" key="2">
    <source>
        <dbReference type="Proteomes" id="UP000186112"/>
    </source>
</evidence>
<name>A0A1U7M3B1_TISCR</name>
<keyword evidence="2" id="KW-1185">Reference proteome</keyword>
<proteinExistence type="predicted"/>
<gene>
    <name evidence="1" type="ORF">TICRE_21570</name>
</gene>
<comment type="caution">
    <text evidence="1">The sequence shown here is derived from an EMBL/GenBank/DDBJ whole genome shotgun (WGS) entry which is preliminary data.</text>
</comment>
<dbReference type="Proteomes" id="UP000186112">
    <property type="component" value="Unassembled WGS sequence"/>
</dbReference>
<organism evidence="1 2">
    <name type="scientific">Tissierella creatinophila DSM 6911</name>
    <dbReference type="NCBI Taxonomy" id="1123403"/>
    <lineage>
        <taxon>Bacteria</taxon>
        <taxon>Bacillati</taxon>
        <taxon>Bacillota</taxon>
        <taxon>Tissierellia</taxon>
        <taxon>Tissierellales</taxon>
        <taxon>Tissierellaceae</taxon>
        <taxon>Tissierella</taxon>
    </lineage>
</organism>